<dbReference type="Proteomes" id="UP000288716">
    <property type="component" value="Unassembled WGS sequence"/>
</dbReference>
<organism evidence="2 3">
    <name type="scientific">Leptotrombidium deliense</name>
    <dbReference type="NCBI Taxonomy" id="299467"/>
    <lineage>
        <taxon>Eukaryota</taxon>
        <taxon>Metazoa</taxon>
        <taxon>Ecdysozoa</taxon>
        <taxon>Arthropoda</taxon>
        <taxon>Chelicerata</taxon>
        <taxon>Arachnida</taxon>
        <taxon>Acari</taxon>
        <taxon>Acariformes</taxon>
        <taxon>Trombidiformes</taxon>
        <taxon>Prostigmata</taxon>
        <taxon>Anystina</taxon>
        <taxon>Parasitengona</taxon>
        <taxon>Trombiculoidea</taxon>
        <taxon>Trombiculidae</taxon>
        <taxon>Leptotrombidium</taxon>
    </lineage>
</organism>
<dbReference type="VEuPathDB" id="VectorBase:LDEU007349"/>
<dbReference type="STRING" id="299467.A0A443SAV0"/>
<keyword evidence="1" id="KW-1133">Transmembrane helix</keyword>
<proteinExistence type="predicted"/>
<keyword evidence="2" id="KW-0407">Ion channel</keyword>
<evidence type="ECO:0000313" key="3">
    <source>
        <dbReference type="Proteomes" id="UP000288716"/>
    </source>
</evidence>
<gene>
    <name evidence="2" type="ORF">B4U80_04194</name>
</gene>
<keyword evidence="2" id="KW-0813">Transport</keyword>
<protein>
    <submittedName>
        <fullName evidence="2">Calcium-activated potassium channel slowpoke-like protein</fullName>
    </submittedName>
</protein>
<dbReference type="OrthoDB" id="10035564at2759"/>
<sequence>MDTLSSTVSYFANNVTADQNSTALTLSQICLRERKWWCFLLSSIFTCLAGLFIILIFRAFAFLCSGSSTDAQNLAANGKGKIVAAGQQPPSSQNTHEQNLNTLYIKRAQQDCLFNHCSIIIHVISRSTELGWVTEAKDWAGELISGQSTSGRILVVLVFLLSIASLIIYFVDASRTGPGHGVG</sequence>
<accession>A0A443SAV0</accession>
<evidence type="ECO:0000256" key="1">
    <source>
        <dbReference type="SAM" id="Phobius"/>
    </source>
</evidence>
<keyword evidence="1" id="KW-0812">Transmembrane</keyword>
<reference evidence="2 3" key="1">
    <citation type="journal article" date="2018" name="Gigascience">
        <title>Genomes of trombidid mites reveal novel predicted allergens and laterally-transferred genes associated with secondary metabolism.</title>
        <authorList>
            <person name="Dong X."/>
            <person name="Chaisiri K."/>
            <person name="Xia D."/>
            <person name="Armstrong S.D."/>
            <person name="Fang Y."/>
            <person name="Donnelly M.J."/>
            <person name="Kadowaki T."/>
            <person name="McGarry J.W."/>
            <person name="Darby A.C."/>
            <person name="Makepeace B.L."/>
        </authorList>
    </citation>
    <scope>NUCLEOTIDE SEQUENCE [LARGE SCALE GENOMIC DNA]</scope>
    <source>
        <strain evidence="2">UoL-UT</strain>
    </source>
</reference>
<evidence type="ECO:0000313" key="2">
    <source>
        <dbReference type="EMBL" id="RWS24691.1"/>
    </source>
</evidence>
<keyword evidence="1" id="KW-0472">Membrane</keyword>
<dbReference type="AlphaFoldDB" id="A0A443SAV0"/>
<name>A0A443SAV0_9ACAR</name>
<dbReference type="GO" id="GO:0034220">
    <property type="term" value="P:monoatomic ion transmembrane transport"/>
    <property type="evidence" value="ECO:0007669"/>
    <property type="project" value="UniProtKB-KW"/>
</dbReference>
<feature type="transmembrane region" description="Helical" evidence="1">
    <location>
        <begin position="153"/>
        <end position="171"/>
    </location>
</feature>
<comment type="caution">
    <text evidence="2">The sequence shown here is derived from an EMBL/GenBank/DDBJ whole genome shotgun (WGS) entry which is preliminary data.</text>
</comment>
<keyword evidence="2" id="KW-0406">Ion transport</keyword>
<dbReference type="EMBL" id="NCKV01004536">
    <property type="protein sequence ID" value="RWS24691.1"/>
    <property type="molecule type" value="Genomic_DNA"/>
</dbReference>
<keyword evidence="3" id="KW-1185">Reference proteome</keyword>
<feature type="transmembrane region" description="Helical" evidence="1">
    <location>
        <begin position="36"/>
        <end position="60"/>
    </location>
</feature>